<gene>
    <name evidence="2" type="ORF">E7747_08150</name>
</gene>
<sequence length="888" mass="99460">MDFLRNILFVLSLLFLSVPAVAGSIGSSFHSLTGKIQDAVSDSVAVDENVLIDAAIAYADSIADAISLDEVVVTARVKPIVFKGDTTIVNTNAFKTRDGAYLEELVRLVPGMAYDKESGVLSYNGTPISEININGKAFLKGDKSMALENLRAEIFKQIKIYDKSSDEDMFLGIKRKSGNNFVLDLQTEDEFNGSLMTAAGVGVGNRDRKNAELRSHYFRPGGDSFSLSLRSGNRDMTTLYKKNRRDALSLHLSKDISDKFFVGADLMYGHDRSGSVFSSADESYLPTGDTFSHSTGMNSNKNRRLSANLNMRWTIGRHTRISLTGDIQNARSTIISEGRRASFDADPQLPTVDPFAGNAYGQIPDSIKVNDISQSSTGVNDNKNYSLNATLTRKLNKHGTAIVISGGLNNGDRTGRSFSESDTRYFRLRGHSGLDSVLYRHQYNITPSESRSRTVGLRFTQPLSAEMRFELSYRFKRTREDYTRNTYDLSPFFDPEAALSPATLPPGYESAYVDSLSNYSFSRIYAHEVQAVFMYNSERWNADATFTAEPERRTLDQKTGIMQADTVRSSVSLIPRLSVQYMDKDWSFGMTYDGSTSQPDISSLLSLTDNSNPLYITRGNPRLKAAYRQSLSFDGRNSPLGLSVNIRLSNTINEQTLAVYYNPQTGGRISSPVNINGNRDANLYVSYFKFLKSKFLISGSFSGALRRSVGLINEDMDEQPKRSVTRYRNTGGSGTFQYMSGIFNIRTNVSWLYSHSVNQLQGISEHQSEYAFGLAPDINLPFGLCVSTDASYSLRTGKNISTRDFNQLQWNAEVSWRFLKKRTATVSVRWVDILNDRNNLVRHSSSTGITEYYDMQVGSYFLVSFEYRFNKEFMGKKEEAQRAQERQF</sequence>
<dbReference type="Proteomes" id="UP000297149">
    <property type="component" value="Chromosome"/>
</dbReference>
<keyword evidence="1" id="KW-0732">Signal</keyword>
<proteinExistence type="predicted"/>
<reference evidence="3" key="1">
    <citation type="submission" date="2019-02" db="EMBL/GenBank/DDBJ databases">
        <title>Isolation and identification of novel species under the genus Muribaculum.</title>
        <authorList>
            <person name="Miyake S."/>
            <person name="Ding Y."/>
            <person name="Low A."/>
            <person name="Soh M."/>
            <person name="Seedorf H."/>
        </authorList>
    </citation>
    <scope>NUCLEOTIDE SEQUENCE [LARGE SCALE GENOMIC DNA]</scope>
    <source>
        <strain evidence="3">H5</strain>
    </source>
</reference>
<dbReference type="SUPFAM" id="SSF56935">
    <property type="entry name" value="Porins"/>
    <property type="match status" value="1"/>
</dbReference>
<dbReference type="RefSeq" id="WP_136415315.1">
    <property type="nucleotide sequence ID" value="NZ_CP039396.1"/>
</dbReference>
<evidence type="ECO:0000313" key="2">
    <source>
        <dbReference type="EMBL" id="QCD42252.1"/>
    </source>
</evidence>
<evidence type="ECO:0000313" key="3">
    <source>
        <dbReference type="Proteomes" id="UP000297149"/>
    </source>
</evidence>
<keyword evidence="3" id="KW-1185">Reference proteome</keyword>
<dbReference type="EMBL" id="CP039396">
    <property type="protein sequence ID" value="QCD42252.1"/>
    <property type="molecule type" value="Genomic_DNA"/>
</dbReference>
<dbReference type="KEGG" id="ddb:E7747_08150"/>
<organism evidence="2 3">
    <name type="scientific">Duncaniella dubosii</name>
    <dbReference type="NCBI Taxonomy" id="2518971"/>
    <lineage>
        <taxon>Bacteria</taxon>
        <taxon>Pseudomonadati</taxon>
        <taxon>Bacteroidota</taxon>
        <taxon>Bacteroidia</taxon>
        <taxon>Bacteroidales</taxon>
        <taxon>Muribaculaceae</taxon>
        <taxon>Duncaniella</taxon>
    </lineage>
</organism>
<feature type="signal peptide" evidence="1">
    <location>
        <begin position="1"/>
        <end position="22"/>
    </location>
</feature>
<name>A0A4P7W344_9BACT</name>
<dbReference type="AlphaFoldDB" id="A0A4P7W344"/>
<accession>A0A4P7W344</accession>
<feature type="chain" id="PRO_5021004673" evidence="1">
    <location>
        <begin position="23"/>
        <end position="888"/>
    </location>
</feature>
<protein>
    <submittedName>
        <fullName evidence="2">Phage tail protein</fullName>
    </submittedName>
</protein>
<evidence type="ECO:0000256" key="1">
    <source>
        <dbReference type="SAM" id="SignalP"/>
    </source>
</evidence>